<comment type="similarity">
    <text evidence="1 3">Belongs to the GMC oxidoreductase family.</text>
</comment>
<dbReference type="Pfam" id="PF00732">
    <property type="entry name" value="GMC_oxred_N"/>
    <property type="match status" value="1"/>
</dbReference>
<dbReference type="InterPro" id="IPR036188">
    <property type="entry name" value="FAD/NAD-bd_sf"/>
</dbReference>
<dbReference type="Proteomes" id="UP001219518">
    <property type="component" value="Unassembled WGS sequence"/>
</dbReference>
<dbReference type="AlphaFoldDB" id="A0AAE1HGX0"/>
<keyword evidence="3" id="KW-0285">Flavoprotein</keyword>
<sequence>MQQTTPVPTPAPADTCPAVTMFTLFFVSLSARGDRDDLQRPPPALRATEFDFIVVGGGSAGCVLASRLSEVAHWRVLLLEAGRAEPEETRAPATYRNLQLTDMNWHYRSEPEQSHCNNTGCPCPKGKVLGGSSAINGFVYIRGSPQDYDDWGDALQDDTWRWTSVLPFFLRSENVLVDDLAQDTTFHSRGGELPVERLPNVDPVNKVLYNAMLDIGLPERDPNAGIQVGVSLAQTTTLNGERASANRAFLAPVRHRPNLVVRTRAHVTRVLLRHGQACGVEYRDGYSGQLRRAYANKEVVLSAGVMNTPQILMLSGIGPKQHLSSLGIKVVQDLPAVGENLMNHVTSLGIEYLLPDGWPPLPADINARVQDFTHFVPGGPLSSLGPEEVNAFVGWRGPAVDDRPVFNLRFYGDIPKSHGAPECVPAPPQDPLYYDRILVTPVVLACRSVGSVRLRSADPLAAPRIRLNLLGDREGHDLTALVAALQLAASLEDTPAFRAANLTLNRAPLAGCGREAFGSVPYWRCVARVHTLNTFHAAGTARMGPAAAGPGHGQGGALDPRMRVRGVPRLRVADASVFPSLPRGNTNAPVIMVGERAAHFIRQTWGQAV</sequence>
<feature type="binding site" evidence="2">
    <location>
        <begin position="136"/>
        <end position="139"/>
    </location>
    <ligand>
        <name>FAD</name>
        <dbReference type="ChEBI" id="CHEBI:57692"/>
    </ligand>
</feature>
<evidence type="ECO:0000256" key="1">
    <source>
        <dbReference type="ARBA" id="ARBA00010790"/>
    </source>
</evidence>
<dbReference type="Gene3D" id="3.50.50.60">
    <property type="entry name" value="FAD/NAD(P)-binding domain"/>
    <property type="match status" value="1"/>
</dbReference>
<dbReference type="EMBL" id="JAHWGI010001002">
    <property type="protein sequence ID" value="KAK3920461.1"/>
    <property type="molecule type" value="Genomic_DNA"/>
</dbReference>
<feature type="binding site" evidence="2">
    <location>
        <position position="267"/>
    </location>
    <ligand>
        <name>FAD</name>
        <dbReference type="ChEBI" id="CHEBI:57692"/>
    </ligand>
</feature>
<accession>A0AAE1HGX0</accession>
<dbReference type="PANTHER" id="PTHR11552:SF217">
    <property type="entry name" value="GLUCOSE DEHYDROGENASE [FAD, QUINONE]"/>
    <property type="match status" value="1"/>
</dbReference>
<feature type="domain" description="Glucose-methanol-choline oxidoreductase N-terminal" evidence="4">
    <location>
        <begin position="126"/>
        <end position="149"/>
    </location>
</feature>
<dbReference type="PROSITE" id="PS00623">
    <property type="entry name" value="GMC_OXRED_1"/>
    <property type="match status" value="1"/>
</dbReference>
<protein>
    <submittedName>
        <fullName evidence="5">Glucose dehydrogenase [FAD, quinone]</fullName>
    </submittedName>
</protein>
<evidence type="ECO:0000256" key="2">
    <source>
        <dbReference type="PIRSR" id="PIRSR000137-2"/>
    </source>
</evidence>
<evidence type="ECO:0000313" key="6">
    <source>
        <dbReference type="Proteomes" id="UP001219518"/>
    </source>
</evidence>
<comment type="cofactor">
    <cofactor evidence="2">
        <name>FAD</name>
        <dbReference type="ChEBI" id="CHEBI:57692"/>
    </cofactor>
</comment>
<dbReference type="SUPFAM" id="SSF54373">
    <property type="entry name" value="FAD-linked reductases, C-terminal domain"/>
    <property type="match status" value="1"/>
</dbReference>
<reference evidence="5" key="2">
    <citation type="journal article" date="2023" name="BMC Genomics">
        <title>Pest status, molecular evolution, and epigenetic factors derived from the genome assembly of Frankliniella fusca, a thysanopteran phytovirus vector.</title>
        <authorList>
            <person name="Catto M.A."/>
            <person name="Labadie P.E."/>
            <person name="Jacobson A.L."/>
            <person name="Kennedy G.G."/>
            <person name="Srinivasan R."/>
            <person name="Hunt B.G."/>
        </authorList>
    </citation>
    <scope>NUCLEOTIDE SEQUENCE</scope>
    <source>
        <strain evidence="5">PL_HMW_Pooled</strain>
    </source>
</reference>
<organism evidence="5 6">
    <name type="scientific">Frankliniella fusca</name>
    <dbReference type="NCBI Taxonomy" id="407009"/>
    <lineage>
        <taxon>Eukaryota</taxon>
        <taxon>Metazoa</taxon>
        <taxon>Ecdysozoa</taxon>
        <taxon>Arthropoda</taxon>
        <taxon>Hexapoda</taxon>
        <taxon>Insecta</taxon>
        <taxon>Pterygota</taxon>
        <taxon>Neoptera</taxon>
        <taxon>Paraneoptera</taxon>
        <taxon>Thysanoptera</taxon>
        <taxon>Terebrantia</taxon>
        <taxon>Thripoidea</taxon>
        <taxon>Thripidae</taxon>
        <taxon>Frankliniella</taxon>
    </lineage>
</organism>
<keyword evidence="6" id="KW-1185">Reference proteome</keyword>
<dbReference type="GO" id="GO:0016614">
    <property type="term" value="F:oxidoreductase activity, acting on CH-OH group of donors"/>
    <property type="evidence" value="ECO:0007669"/>
    <property type="project" value="InterPro"/>
</dbReference>
<dbReference type="InterPro" id="IPR012132">
    <property type="entry name" value="GMC_OxRdtase"/>
</dbReference>
<dbReference type="PANTHER" id="PTHR11552">
    <property type="entry name" value="GLUCOSE-METHANOL-CHOLINE GMC OXIDOREDUCTASE"/>
    <property type="match status" value="1"/>
</dbReference>
<dbReference type="SUPFAM" id="SSF51905">
    <property type="entry name" value="FAD/NAD(P)-binding domain"/>
    <property type="match status" value="1"/>
</dbReference>
<gene>
    <name evidence="5" type="ORF">KUF71_009732</name>
</gene>
<dbReference type="Pfam" id="PF05199">
    <property type="entry name" value="GMC_oxred_C"/>
    <property type="match status" value="1"/>
</dbReference>
<dbReference type="GO" id="GO:0050660">
    <property type="term" value="F:flavin adenine dinucleotide binding"/>
    <property type="evidence" value="ECO:0007669"/>
    <property type="project" value="InterPro"/>
</dbReference>
<dbReference type="InterPro" id="IPR000172">
    <property type="entry name" value="GMC_OxRdtase_N"/>
</dbReference>
<evidence type="ECO:0000313" key="5">
    <source>
        <dbReference type="EMBL" id="KAK3920461.1"/>
    </source>
</evidence>
<dbReference type="PIRSF" id="PIRSF000137">
    <property type="entry name" value="Alcohol_oxidase"/>
    <property type="match status" value="1"/>
</dbReference>
<evidence type="ECO:0000256" key="3">
    <source>
        <dbReference type="RuleBase" id="RU003968"/>
    </source>
</evidence>
<evidence type="ECO:0000259" key="4">
    <source>
        <dbReference type="PROSITE" id="PS00623"/>
    </source>
</evidence>
<feature type="binding site" evidence="2">
    <location>
        <position position="128"/>
    </location>
    <ligand>
        <name>FAD</name>
        <dbReference type="ChEBI" id="CHEBI:57692"/>
    </ligand>
</feature>
<dbReference type="Gene3D" id="3.30.560.10">
    <property type="entry name" value="Glucose Oxidase, domain 3"/>
    <property type="match status" value="1"/>
</dbReference>
<comment type="caution">
    <text evidence="5">The sequence shown here is derived from an EMBL/GenBank/DDBJ whole genome shotgun (WGS) entry which is preliminary data.</text>
</comment>
<keyword evidence="2 3" id="KW-0274">FAD</keyword>
<dbReference type="InterPro" id="IPR007867">
    <property type="entry name" value="GMC_OxRtase_C"/>
</dbReference>
<proteinExistence type="inferred from homology"/>
<name>A0AAE1HGX0_9NEOP</name>
<reference evidence="5" key="1">
    <citation type="submission" date="2021-07" db="EMBL/GenBank/DDBJ databases">
        <authorList>
            <person name="Catto M.A."/>
            <person name="Jacobson A."/>
            <person name="Kennedy G."/>
            <person name="Labadie P."/>
            <person name="Hunt B.G."/>
            <person name="Srinivasan R."/>
        </authorList>
    </citation>
    <scope>NUCLEOTIDE SEQUENCE</scope>
    <source>
        <strain evidence="5">PL_HMW_Pooled</strain>
        <tissue evidence="5">Head</tissue>
    </source>
</reference>